<feature type="transmembrane region" description="Helical" evidence="1">
    <location>
        <begin position="12"/>
        <end position="32"/>
    </location>
</feature>
<evidence type="ECO:0000313" key="5">
    <source>
        <dbReference type="Proteomes" id="UP000005221"/>
    </source>
</evidence>
<protein>
    <submittedName>
        <fullName evidence="3 4">Uncharacterized protein</fullName>
    </submittedName>
</protein>
<dbReference type="AlphaFoldDB" id="G8BJF1"/>
<accession>G8BJF1</accession>
<reference evidence="4" key="4">
    <citation type="submission" date="2025-05" db="UniProtKB">
        <authorList>
            <consortium name="EnsemblFungi"/>
        </authorList>
    </citation>
    <scope>IDENTIFICATION</scope>
</reference>
<accession>A0AAJ8W3G7</accession>
<proteinExistence type="predicted"/>
<reference evidence="5" key="1">
    <citation type="journal article" date="2009" name="Nature">
        <title>Evolution of pathogenicity and sexual reproduction in eight Candida genomes.</title>
        <authorList>
            <person name="Butler G."/>
            <person name="Rasmussen M.D."/>
            <person name="Lin M.F."/>
            <person name="Santos M.A."/>
            <person name="Sakthikumar S."/>
            <person name="Munro C.A."/>
            <person name="Rheinbay E."/>
            <person name="Grabherr M."/>
            <person name="Forche A."/>
            <person name="Reedy J.L."/>
            <person name="Agrafioti I."/>
            <person name="Arnaud M.B."/>
            <person name="Bates S."/>
            <person name="Brown A.J."/>
            <person name="Brunke S."/>
            <person name="Costanzo M.C."/>
            <person name="Fitzpatrick D.A."/>
            <person name="de Groot P.W."/>
            <person name="Harris D."/>
            <person name="Hoyer L.L."/>
            <person name="Hube B."/>
            <person name="Klis F.M."/>
            <person name="Kodira C."/>
            <person name="Lennard N."/>
            <person name="Logue M.E."/>
            <person name="Martin R."/>
            <person name="Neiman A.M."/>
            <person name="Nikolaou E."/>
            <person name="Quail M.A."/>
            <person name="Quinn J."/>
            <person name="Santos M.C."/>
            <person name="Schmitzberger F.F."/>
            <person name="Sherlock G."/>
            <person name="Shah P."/>
            <person name="Silverstein K.A."/>
            <person name="Skrzypek M.S."/>
            <person name="Soll D."/>
            <person name="Staggs R."/>
            <person name="Stansfield I."/>
            <person name="Stumpf M.P."/>
            <person name="Sudbery P.E."/>
            <person name="Srikantha T."/>
            <person name="Zeng Q."/>
            <person name="Berman J."/>
            <person name="Berriman M."/>
            <person name="Heitman J."/>
            <person name="Gow N.A."/>
            <person name="Lorenz M.C."/>
            <person name="Birren B.W."/>
            <person name="Kellis M."/>
            <person name="Cuomo C.A."/>
        </authorList>
    </citation>
    <scope>NUCLEOTIDE SEQUENCE [LARGE SCALE GENOMIC DNA]</scope>
    <source>
        <strain evidence="5">CDC 317 / ATCC MYA-4646</strain>
    </source>
</reference>
<sequence length="97" mass="11349">MTVDIHLWEILIRALIVLIVLTSIYIISIYLLDYFVIKTYPFITTSSTSSITSEIDDPPSLEISPRSLRLRKEEFYLQYNNSSQFLRRDSFAVNVLQ</sequence>
<gene>
    <name evidence="2 3" type="ordered locus">CPAR2_405695</name>
</gene>
<organism evidence="3 5">
    <name type="scientific">Candida parapsilosis (strain CDC 317 / ATCC MYA-4646)</name>
    <name type="common">Yeast</name>
    <name type="synonym">Monilia parapsilosis</name>
    <dbReference type="NCBI Taxonomy" id="578454"/>
    <lineage>
        <taxon>Eukaryota</taxon>
        <taxon>Fungi</taxon>
        <taxon>Dikarya</taxon>
        <taxon>Ascomycota</taxon>
        <taxon>Saccharomycotina</taxon>
        <taxon>Pichiomycetes</taxon>
        <taxon>Debaryomycetaceae</taxon>
        <taxon>Candida/Lodderomyces clade</taxon>
        <taxon>Candida</taxon>
    </lineage>
</organism>
<dbReference type="Proteomes" id="UP000005221">
    <property type="component" value="Chromosome 4"/>
</dbReference>
<dbReference type="CGD" id="CAL0000145401">
    <property type="gene designation" value="CPAR2_405695"/>
</dbReference>
<dbReference type="VEuPathDB" id="FungiDB:CPAR2_405695"/>
<keyword evidence="1" id="KW-0472">Membrane</keyword>
<evidence type="ECO:0000313" key="2">
    <source>
        <dbReference type="CGD" id="CAL0000145401"/>
    </source>
</evidence>
<keyword evidence="1" id="KW-1133">Transmembrane helix</keyword>
<reference evidence="5" key="2">
    <citation type="journal article" date="2011" name="BMC Genomics">
        <title>Using RNA-seq to determine the transcriptional landscape and the hypoxic response of the pathogenic yeast Candida parapsilosis.</title>
        <authorList>
            <person name="Guida A."/>
            <person name="Lindstaedt C."/>
            <person name="Maguire S.L."/>
            <person name="Ding C."/>
            <person name="Higgins D.G."/>
            <person name="Corton N.J."/>
            <person name="Berriman M."/>
            <person name="Butler G."/>
        </authorList>
    </citation>
    <scope>GENOME REANNOTATION</scope>
    <source>
        <strain evidence="5">CDC 317 / ATCC MYA-4646</strain>
    </source>
</reference>
<evidence type="ECO:0000256" key="1">
    <source>
        <dbReference type="SAM" id="Phobius"/>
    </source>
</evidence>
<evidence type="ECO:0000313" key="4">
    <source>
        <dbReference type="EnsemblFungi" id="CPAR2_405695-T-p1"/>
    </source>
</evidence>
<evidence type="ECO:0000313" key="3">
    <source>
        <dbReference type="EMBL" id="CCE44766.1"/>
    </source>
</evidence>
<dbReference type="EnsemblFungi" id="CPAR2_405695-T">
    <property type="protein sequence ID" value="CPAR2_405695-T-p1"/>
    <property type="gene ID" value="CPAR2_405695"/>
</dbReference>
<reference evidence="3" key="3">
    <citation type="submission" date="2011-10" db="EMBL/GenBank/DDBJ databases">
        <title>Transcriptional landscape of the pathogenic yeast Candida parapsilosis.</title>
        <authorList>
            <person name="Guida A."/>
            <person name="Lindstaedt C."/>
            <person name="Maguire S.L."/>
            <person name="Ding C."/>
            <person name="Higgins D.G."/>
            <person name="Harris D."/>
            <person name="Berriman M."/>
            <person name="Butler G."/>
        </authorList>
    </citation>
    <scope>NUCLEOTIDE SEQUENCE</scope>
    <source>
        <strain evidence="3">CDC317</strain>
    </source>
</reference>
<keyword evidence="5" id="KW-1185">Reference proteome</keyword>
<name>G8BJF1_CANPC</name>
<keyword evidence="1" id="KW-0812">Transmembrane</keyword>
<dbReference type="EMBL" id="HE605208">
    <property type="protein sequence ID" value="CCE44766.1"/>
    <property type="molecule type" value="Genomic_DNA"/>
</dbReference>